<evidence type="ECO:0000256" key="1">
    <source>
        <dbReference type="SAM" id="MobiDB-lite"/>
    </source>
</evidence>
<organism evidence="2">
    <name type="scientific">Pseudomonas fluorescens (strain SBW25)</name>
    <dbReference type="NCBI Taxonomy" id="216595"/>
    <lineage>
        <taxon>Bacteria</taxon>
        <taxon>Pseudomonadati</taxon>
        <taxon>Pseudomonadota</taxon>
        <taxon>Gammaproteobacteria</taxon>
        <taxon>Pseudomonadales</taxon>
        <taxon>Pseudomonadaceae</taxon>
        <taxon>Pseudomonas</taxon>
    </lineage>
</organism>
<feature type="region of interest" description="Disordered" evidence="1">
    <location>
        <begin position="1"/>
        <end position="20"/>
    </location>
</feature>
<dbReference type="AlphaFoldDB" id="A0A0G4E3X4"/>
<reference evidence="2" key="1">
    <citation type="submission" date="2014-12" db="EMBL/GenBank/DDBJ databases">
        <authorList>
            <person name="Hall J."/>
        </authorList>
    </citation>
    <scope>NUCLEOTIDE SEQUENCE [LARGE SCALE GENOMIC DNA]</scope>
    <source>
        <strain evidence="2">SBW25</strain>
        <plasmid evidence="2">pQBR57</plasmid>
    </source>
</reference>
<protein>
    <submittedName>
        <fullName evidence="2">Uncharacterized protein</fullName>
    </submittedName>
</protein>
<geneLocation type="plasmid" evidence="2">
    <name>pQBR57</name>
</geneLocation>
<feature type="compositionally biased region" description="Polar residues" evidence="1">
    <location>
        <begin position="1"/>
        <end position="12"/>
    </location>
</feature>
<gene>
    <name evidence="2" type="ORF">PQBR57_0003</name>
</gene>
<dbReference type="EMBL" id="LN713926">
    <property type="protein sequence ID" value="CEK41956.1"/>
    <property type="molecule type" value="Genomic_DNA"/>
</dbReference>
<reference evidence="2" key="2">
    <citation type="submission" date="2015-06" db="EMBL/GenBank/DDBJ databases">
        <title>Environmentally co-occuring mercury resistance plasmids are genetically and phenotypically diverse and confer variable context-dependent fitness effects.</title>
        <authorList>
            <person name="Hall J.P.J."/>
            <person name="Harrison E."/>
            <person name="Lilley A.K."/>
            <person name="Paterson S."/>
            <person name="Spiers A.J."/>
            <person name="Brockhurst M.A."/>
        </authorList>
    </citation>
    <scope>NUCLEOTIDE SEQUENCE [LARGE SCALE GENOMIC DNA]</scope>
    <source>
        <strain evidence="2">SBW25</strain>
        <plasmid evidence="2">pQBR57</plasmid>
    </source>
</reference>
<name>A0A0G4E3X4_PSEFS</name>
<proteinExistence type="predicted"/>
<sequence length="37" mass="4104">MNAQKQRQTPSPGQEFVLPQASYEDGLTISTFSLTMT</sequence>
<keyword evidence="2" id="KW-0614">Plasmid</keyword>
<evidence type="ECO:0000313" key="2">
    <source>
        <dbReference type="EMBL" id="CEK41956.1"/>
    </source>
</evidence>
<accession>A0A0G4E3X4</accession>